<keyword evidence="1" id="KW-0479">Metal-binding</keyword>
<evidence type="ECO:0000256" key="2">
    <source>
        <dbReference type="ARBA" id="ARBA00023002"/>
    </source>
</evidence>
<gene>
    <name evidence="8" type="ORF">KFE25_003675</name>
</gene>
<proteinExistence type="predicted"/>
<dbReference type="PROSITE" id="PS51184">
    <property type="entry name" value="JMJC"/>
    <property type="match status" value="1"/>
</dbReference>
<feature type="region of interest" description="Disordered" evidence="6">
    <location>
        <begin position="675"/>
        <end position="694"/>
    </location>
</feature>
<dbReference type="PANTHER" id="PTHR23123">
    <property type="entry name" value="PHD/F-BOX CONTAINING PROTEIN"/>
    <property type="match status" value="1"/>
</dbReference>
<evidence type="ECO:0000313" key="9">
    <source>
        <dbReference type="Proteomes" id="UP000751190"/>
    </source>
</evidence>
<dbReference type="AlphaFoldDB" id="A0A8J6C7L5"/>
<accession>A0A8J6C7L5</accession>
<feature type="region of interest" description="Disordered" evidence="6">
    <location>
        <begin position="839"/>
        <end position="863"/>
    </location>
</feature>
<comment type="caution">
    <text evidence="8">The sequence shown here is derived from an EMBL/GenBank/DDBJ whole genome shotgun (WGS) entry which is preliminary data.</text>
</comment>
<keyword evidence="4" id="KW-0805">Transcription regulation</keyword>
<organism evidence="8 9">
    <name type="scientific">Diacronema lutheri</name>
    <name type="common">Unicellular marine alga</name>
    <name type="synonym">Monochrysis lutheri</name>
    <dbReference type="NCBI Taxonomy" id="2081491"/>
    <lineage>
        <taxon>Eukaryota</taxon>
        <taxon>Haptista</taxon>
        <taxon>Haptophyta</taxon>
        <taxon>Pavlovophyceae</taxon>
        <taxon>Pavlovales</taxon>
        <taxon>Pavlovaceae</taxon>
        <taxon>Diacronema</taxon>
    </lineage>
</organism>
<reference evidence="8" key="1">
    <citation type="submission" date="2021-05" db="EMBL/GenBank/DDBJ databases">
        <title>The genome of the haptophyte Pavlova lutheri (Diacronema luteri, Pavlovales) - a model for lipid biosynthesis in eukaryotic algae.</title>
        <authorList>
            <person name="Hulatt C.J."/>
            <person name="Posewitz M.C."/>
        </authorList>
    </citation>
    <scope>NUCLEOTIDE SEQUENCE</scope>
    <source>
        <strain evidence="8">NIVA-4/92</strain>
    </source>
</reference>
<protein>
    <recommendedName>
        <fullName evidence="7">JmjC domain-containing protein</fullName>
    </recommendedName>
</protein>
<dbReference type="InterPro" id="IPR003347">
    <property type="entry name" value="JmjC_dom"/>
</dbReference>
<feature type="domain" description="JmjC" evidence="7">
    <location>
        <begin position="473"/>
        <end position="627"/>
    </location>
</feature>
<dbReference type="GO" id="GO:0016491">
    <property type="term" value="F:oxidoreductase activity"/>
    <property type="evidence" value="ECO:0007669"/>
    <property type="project" value="UniProtKB-KW"/>
</dbReference>
<dbReference type="EMBL" id="JAGTXO010000028">
    <property type="protein sequence ID" value="KAG8461106.1"/>
    <property type="molecule type" value="Genomic_DNA"/>
</dbReference>
<evidence type="ECO:0000256" key="4">
    <source>
        <dbReference type="ARBA" id="ARBA00023015"/>
    </source>
</evidence>
<evidence type="ECO:0000256" key="5">
    <source>
        <dbReference type="ARBA" id="ARBA00023163"/>
    </source>
</evidence>
<dbReference type="Gene3D" id="2.60.120.650">
    <property type="entry name" value="Cupin"/>
    <property type="match status" value="1"/>
</dbReference>
<dbReference type="Proteomes" id="UP000751190">
    <property type="component" value="Unassembled WGS sequence"/>
</dbReference>
<name>A0A8J6C7L5_DIALT</name>
<keyword evidence="5" id="KW-0804">Transcription</keyword>
<keyword evidence="9" id="KW-1185">Reference proteome</keyword>
<dbReference type="InterPro" id="IPR050690">
    <property type="entry name" value="JHDM1_Histone_Demethylase"/>
</dbReference>
<keyword evidence="2" id="KW-0560">Oxidoreductase</keyword>
<evidence type="ECO:0000256" key="3">
    <source>
        <dbReference type="ARBA" id="ARBA00023004"/>
    </source>
</evidence>
<dbReference type="SMART" id="SM00558">
    <property type="entry name" value="JmjC"/>
    <property type="match status" value="1"/>
</dbReference>
<evidence type="ECO:0000313" key="8">
    <source>
        <dbReference type="EMBL" id="KAG8461106.1"/>
    </source>
</evidence>
<sequence length="863" mass="90254">MADACQIVVHGDKQLVVAFLARVGGAGVLLKTLPRICAITGIEKGVCAGVVAICRSTSNGGVASTLFCDPECEFLGLLTCQLDAEVLAEWLRQGRRAGTGEEFCAWSNARLPLINAWKLGRKQACVLSFCHYLARHDADVRAAGPWAAPVLAAGPVVAGPAARAPTPGPCAPAAMAEALADNASAAILASSTARLPAQRKRSRSPGPVTGSATRRRAPPPGCSPHEGKSGSPGIVRSRRSTHAPPLPPPSPRQPLRAPMPLQWDASAFLAHASRAQAQRSHPEAPLETDARRYETHACAVLADAVRTFMSDSERASLGVPPSVEDAAAERLAAALFACARMAGPKRMPSAGVPLVTAVVDARLALERVSDGWASEMGAMLLPSDQKSALERAGLRVPPWRCFADVAAQLAKHAKLNVASLCGKMYSRQGVPAAKVLARFTMDAALRNGAVISSITEITGAEFVSSEPASASSASGSNARVAFSMPAALEAARASFLWWPKVEAFLLLSMGGSSMSFHLDLWATAVFYHILWGGKVFALAPPTERNIELLQRWQCEGEPDDGELSDGSVFPADLQHLSSAVLSGGFSILIPAGWIHAVFTPADSCALGWNFHTAAQLGTSLPLALSDWGARTAEMRQVPAFDLQTLRERLWALVETVVERLDTADMADARNAPVIGDAGARAPDSAESDEPGGGVDGVGLPLSATAARARALAASLARARARKLRVERLIADGLFYGQESIARGMLAVADFLTLHGGPKRASFAKLLLKLRLRAAQACADVASHADGAQAIALDGNVAGARARDEHGTHAPDGARMAAVRLMTPVECTFKPVECGGLPSPNPPAHARPSAPMCRAMPGAEGGVG</sequence>
<dbReference type="GO" id="GO:0046872">
    <property type="term" value="F:metal ion binding"/>
    <property type="evidence" value="ECO:0007669"/>
    <property type="project" value="UniProtKB-KW"/>
</dbReference>
<keyword evidence="3" id="KW-0408">Iron</keyword>
<dbReference type="SUPFAM" id="SSF51197">
    <property type="entry name" value="Clavaminate synthase-like"/>
    <property type="match status" value="1"/>
</dbReference>
<evidence type="ECO:0000256" key="6">
    <source>
        <dbReference type="SAM" id="MobiDB-lite"/>
    </source>
</evidence>
<evidence type="ECO:0000256" key="1">
    <source>
        <dbReference type="ARBA" id="ARBA00022723"/>
    </source>
</evidence>
<feature type="region of interest" description="Disordered" evidence="6">
    <location>
        <begin position="192"/>
        <end position="258"/>
    </location>
</feature>
<dbReference type="OrthoDB" id="5876800at2759"/>
<evidence type="ECO:0000259" key="7">
    <source>
        <dbReference type="PROSITE" id="PS51184"/>
    </source>
</evidence>